<dbReference type="EMBL" id="CP042305">
    <property type="protein sequence ID" value="QDZ15124.1"/>
    <property type="molecule type" value="Genomic_DNA"/>
</dbReference>
<dbReference type="PIRSF" id="PIRSF002741">
    <property type="entry name" value="MppA"/>
    <property type="match status" value="1"/>
</dbReference>
<dbReference type="Pfam" id="PF00496">
    <property type="entry name" value="SBP_bac_5"/>
    <property type="match status" value="1"/>
</dbReference>
<feature type="signal peptide" evidence="1">
    <location>
        <begin position="1"/>
        <end position="20"/>
    </location>
</feature>
<dbReference type="Proteomes" id="UP000320216">
    <property type="component" value="Chromosome"/>
</dbReference>
<accession>A0A5B8M591</accession>
<keyword evidence="1" id="KW-0732">Signal</keyword>
<evidence type="ECO:0000259" key="2">
    <source>
        <dbReference type="Pfam" id="PF00496"/>
    </source>
</evidence>
<organism evidence="3 4">
    <name type="scientific">Humibacter ginsenosidimutans</name>
    <dbReference type="NCBI Taxonomy" id="2599293"/>
    <lineage>
        <taxon>Bacteria</taxon>
        <taxon>Bacillati</taxon>
        <taxon>Actinomycetota</taxon>
        <taxon>Actinomycetes</taxon>
        <taxon>Micrococcales</taxon>
        <taxon>Microbacteriaceae</taxon>
        <taxon>Humibacter</taxon>
    </lineage>
</organism>
<dbReference type="CDD" id="cd08509">
    <property type="entry name" value="PBP2_TmCBP_oligosaccharides_like"/>
    <property type="match status" value="1"/>
</dbReference>
<dbReference type="InterPro" id="IPR039424">
    <property type="entry name" value="SBP_5"/>
</dbReference>
<dbReference type="RefSeq" id="WP_146320673.1">
    <property type="nucleotide sequence ID" value="NZ_CP042305.1"/>
</dbReference>
<proteinExistence type="predicted"/>
<sequence>MSTHSTRRRLGVALVAVATAATLALSGCSSDGGSKSASGTTSVTLFSGQVGNFVENFNPLNNTGAYLQPTNGVLYEPLFYYNKARAGKPVPLLGTSYSWNSDGTVLTVKVRQGVKWSDGKAETADDVVYSLNLVSDNPALNTSGTKWVAKKTADDTVVITFPATSFTLEPQILGNEPIVPQSIWSKISDPTKVTNVHPVGTGPYMLKSFTPQSFVLEKNPNYWGTGDNAPKVDEVRYISLANADAATSALQAGQTDYMGSFLPTLKSIMAKNKNLSYSNSPQATTALFTCENASLGCTGPQTDTAVRQAMYYAMDRKQLDTQAAAGFSAPASPSLLLNTVNKSQITSPDYMEVPQTADVSKAKSLLEADGWKLGSNGYYAKNGQELDLTINVVSGWTDYDTICQLLQGQFKAAGIKLAVNQMAQNAWSQAESTGKFQMSMNSVNMGVSSDPYYQYSAYLASSATAKVGSPAPSTNTTRYSNAAVDAAVKKLATTNDESVKQAAYKTIQDQIVKDMPYVPVYVNSALAEYNNSRATGWPTQNNQYAFPLPWGGNWGVGIVLKTIRPVK</sequence>
<dbReference type="PANTHER" id="PTHR30290">
    <property type="entry name" value="PERIPLASMIC BINDING COMPONENT OF ABC TRANSPORTER"/>
    <property type="match status" value="1"/>
</dbReference>
<evidence type="ECO:0000256" key="1">
    <source>
        <dbReference type="SAM" id="SignalP"/>
    </source>
</evidence>
<dbReference type="GO" id="GO:1904680">
    <property type="term" value="F:peptide transmembrane transporter activity"/>
    <property type="evidence" value="ECO:0007669"/>
    <property type="project" value="TreeGrafter"/>
</dbReference>
<dbReference type="OrthoDB" id="9764591at2"/>
<dbReference type="GO" id="GO:0015833">
    <property type="term" value="P:peptide transport"/>
    <property type="evidence" value="ECO:0007669"/>
    <property type="project" value="TreeGrafter"/>
</dbReference>
<dbReference type="Gene3D" id="3.10.105.10">
    <property type="entry name" value="Dipeptide-binding Protein, Domain 3"/>
    <property type="match status" value="1"/>
</dbReference>
<dbReference type="SUPFAM" id="SSF53850">
    <property type="entry name" value="Periplasmic binding protein-like II"/>
    <property type="match status" value="1"/>
</dbReference>
<gene>
    <name evidence="3" type="ORF">FPZ11_10385</name>
</gene>
<dbReference type="GO" id="GO:0042597">
    <property type="term" value="C:periplasmic space"/>
    <property type="evidence" value="ECO:0007669"/>
    <property type="project" value="UniProtKB-ARBA"/>
</dbReference>
<dbReference type="Gene3D" id="3.40.190.10">
    <property type="entry name" value="Periplasmic binding protein-like II"/>
    <property type="match status" value="1"/>
</dbReference>
<reference evidence="3 4" key="1">
    <citation type="submission" date="2019-07" db="EMBL/GenBank/DDBJ databases">
        <title>Full genome sequence of Humibacter sp. WJ7-1.</title>
        <authorList>
            <person name="Im W.-T."/>
        </authorList>
    </citation>
    <scope>NUCLEOTIDE SEQUENCE [LARGE SCALE GENOMIC DNA]</scope>
    <source>
        <strain evidence="3 4">WJ7-1</strain>
    </source>
</reference>
<dbReference type="GO" id="GO:0043190">
    <property type="term" value="C:ATP-binding cassette (ABC) transporter complex"/>
    <property type="evidence" value="ECO:0007669"/>
    <property type="project" value="InterPro"/>
</dbReference>
<evidence type="ECO:0000313" key="4">
    <source>
        <dbReference type="Proteomes" id="UP000320216"/>
    </source>
</evidence>
<dbReference type="PROSITE" id="PS51257">
    <property type="entry name" value="PROKAR_LIPOPROTEIN"/>
    <property type="match status" value="1"/>
</dbReference>
<dbReference type="InterPro" id="IPR030678">
    <property type="entry name" value="Peptide/Ni-bd"/>
</dbReference>
<keyword evidence="4" id="KW-1185">Reference proteome</keyword>
<name>A0A5B8M591_9MICO</name>
<protein>
    <submittedName>
        <fullName evidence="3">ABC transporter substrate-binding protein</fullName>
    </submittedName>
</protein>
<feature type="domain" description="Solute-binding protein family 5" evidence="2">
    <location>
        <begin position="88"/>
        <end position="462"/>
    </location>
</feature>
<dbReference type="InterPro" id="IPR000914">
    <property type="entry name" value="SBP_5_dom"/>
</dbReference>
<feature type="chain" id="PRO_5039261797" evidence="1">
    <location>
        <begin position="21"/>
        <end position="567"/>
    </location>
</feature>
<dbReference type="Gene3D" id="3.90.76.10">
    <property type="entry name" value="Dipeptide-binding Protein, Domain 1"/>
    <property type="match status" value="1"/>
</dbReference>
<evidence type="ECO:0000313" key="3">
    <source>
        <dbReference type="EMBL" id="QDZ15124.1"/>
    </source>
</evidence>
<dbReference type="AlphaFoldDB" id="A0A5B8M591"/>
<dbReference type="KEGG" id="huw:FPZ11_10385"/>